<dbReference type="GO" id="GO:0006366">
    <property type="term" value="P:transcription by RNA polymerase II"/>
    <property type="evidence" value="ECO:0007669"/>
    <property type="project" value="TreeGrafter"/>
</dbReference>
<keyword evidence="5" id="KW-0548">Nucleotidyltransferase</keyword>
<feature type="compositionally biased region" description="Basic residues" evidence="3">
    <location>
        <begin position="15"/>
        <end position="25"/>
    </location>
</feature>
<dbReference type="Pfam" id="PF01191">
    <property type="entry name" value="RNA_pol_Rpb5_C"/>
    <property type="match status" value="1"/>
</dbReference>
<dbReference type="InterPro" id="IPR035913">
    <property type="entry name" value="RPB5-like_sf"/>
</dbReference>
<accession>A0A075HT37</accession>
<dbReference type="GO" id="GO:0003677">
    <property type="term" value="F:DNA binding"/>
    <property type="evidence" value="ECO:0007669"/>
    <property type="project" value="InterPro"/>
</dbReference>
<dbReference type="GO" id="GO:0042797">
    <property type="term" value="P:tRNA transcription by RNA polymerase III"/>
    <property type="evidence" value="ECO:0007669"/>
    <property type="project" value="TreeGrafter"/>
</dbReference>
<feature type="region of interest" description="Disordered" evidence="3">
    <location>
        <begin position="1"/>
        <end position="25"/>
    </location>
</feature>
<organism evidence="5">
    <name type="scientific">uncultured marine group II/III euryarchaeote KM3_83_G03</name>
    <dbReference type="NCBI Taxonomy" id="1456522"/>
    <lineage>
        <taxon>Archaea</taxon>
        <taxon>Methanobacteriati</taxon>
        <taxon>Methanobacteriota</taxon>
        <taxon>environmental samples</taxon>
    </lineage>
</organism>
<dbReference type="InterPro" id="IPR000783">
    <property type="entry name" value="RNA_pol_subH/Rpb5_C"/>
</dbReference>
<dbReference type="GO" id="GO:0003899">
    <property type="term" value="F:DNA-directed RNA polymerase activity"/>
    <property type="evidence" value="ECO:0007669"/>
    <property type="project" value="UniProtKB-EC"/>
</dbReference>
<evidence type="ECO:0000256" key="2">
    <source>
        <dbReference type="ARBA" id="ARBA00023163"/>
    </source>
</evidence>
<dbReference type="GO" id="GO:0006362">
    <property type="term" value="P:transcription elongation by RNA polymerase I"/>
    <property type="evidence" value="ECO:0007669"/>
    <property type="project" value="TreeGrafter"/>
</dbReference>
<dbReference type="EC" id="2.7.7.6" evidence="5"/>
<feature type="compositionally biased region" description="Basic and acidic residues" evidence="3">
    <location>
        <begin position="1"/>
        <end position="14"/>
    </location>
</feature>
<keyword evidence="5" id="KW-0808">Transferase</keyword>
<dbReference type="PANTHER" id="PTHR10535:SF0">
    <property type="entry name" value="DNA-DIRECTED RNA POLYMERASES I, II, AND III SUBUNIT RPABC1"/>
    <property type="match status" value="1"/>
</dbReference>
<dbReference type="GO" id="GO:0000428">
    <property type="term" value="C:DNA-directed RNA polymerase complex"/>
    <property type="evidence" value="ECO:0007669"/>
    <property type="project" value="UniProtKB-KW"/>
</dbReference>
<gene>
    <name evidence="5" type="primary">rpoH</name>
</gene>
<dbReference type="AlphaFoldDB" id="A0A075HT37"/>
<dbReference type="SUPFAM" id="SSF55287">
    <property type="entry name" value="RPB5-like RNA polymerase subunit"/>
    <property type="match status" value="1"/>
</dbReference>
<evidence type="ECO:0000256" key="1">
    <source>
        <dbReference type="ARBA" id="ARBA00022478"/>
    </source>
</evidence>
<dbReference type="EMBL" id="KF901116">
    <property type="protein sequence ID" value="AIF18640.1"/>
    <property type="molecule type" value="Genomic_DNA"/>
</dbReference>
<dbReference type="PANTHER" id="PTHR10535">
    <property type="entry name" value="DNA-DIRECTED RNA POLYMERASES I, II, AND III SUBUNIT RPABC1"/>
    <property type="match status" value="1"/>
</dbReference>
<feature type="domain" description="RNA polymerase subunit H/Rpb5 C-terminal" evidence="4">
    <location>
        <begin position="47"/>
        <end position="115"/>
    </location>
</feature>
<reference evidence="5" key="1">
    <citation type="journal article" date="2014" name="Genome Biol. Evol.">
        <title>Pangenome evidence for extensive interdomain horizontal transfer affecting lineage core and shell genes in uncultured planktonic thaumarchaeota and euryarchaeota.</title>
        <authorList>
            <person name="Deschamps P."/>
            <person name="Zivanovic Y."/>
            <person name="Moreira D."/>
            <person name="Rodriguez-Valera F."/>
            <person name="Lopez-Garcia P."/>
        </authorList>
    </citation>
    <scope>NUCLEOTIDE SEQUENCE</scope>
</reference>
<protein>
    <submittedName>
        <fullName evidence="5">DNA-directed RNA polymerase subunit H (RpoH)</fullName>
        <ecNumber evidence="5">2.7.7.6</ecNumber>
    </submittedName>
</protein>
<keyword evidence="2" id="KW-0804">Transcription</keyword>
<evidence type="ECO:0000259" key="4">
    <source>
        <dbReference type="Pfam" id="PF01191"/>
    </source>
</evidence>
<proteinExistence type="predicted"/>
<dbReference type="InterPro" id="IPR014381">
    <property type="entry name" value="Arch_Rpo5/euc_Rpb5"/>
</dbReference>
<sequence length="118" mass="13063">MAAAKKEKEVEKSKPTRKAVKVVKKAPAKAKAASTAKTKVKDTSELVHTLVPKHIKLSDSDAKALFEKYHVTPNEMPKVMMADPAIRHLSAKEGDIIEIERASYTSGTIKFYRCVVLE</sequence>
<evidence type="ECO:0000256" key="3">
    <source>
        <dbReference type="SAM" id="MobiDB-lite"/>
    </source>
</evidence>
<dbReference type="Gene3D" id="3.90.940.20">
    <property type="entry name" value="RPB5-like RNA polymerase subunit"/>
    <property type="match status" value="1"/>
</dbReference>
<keyword evidence="1 5" id="KW-0240">DNA-directed RNA polymerase</keyword>
<evidence type="ECO:0000313" key="5">
    <source>
        <dbReference type="EMBL" id="AIF18640.1"/>
    </source>
</evidence>
<name>A0A075HT37_9EURY</name>